<dbReference type="SUPFAM" id="SSF64182">
    <property type="entry name" value="DHH phosphoesterases"/>
    <property type="match status" value="1"/>
</dbReference>
<proteinExistence type="predicted"/>
<evidence type="ECO:0000259" key="1">
    <source>
        <dbReference type="Pfam" id="PF01368"/>
    </source>
</evidence>
<reference evidence="3 4" key="1">
    <citation type="submission" date="2017-10" db="EMBL/GenBank/DDBJ databases">
        <title>Novel microbial diversity and functional potential in the marine mammal oral microbiome.</title>
        <authorList>
            <person name="Dudek N.K."/>
            <person name="Sun C.L."/>
            <person name="Burstein D."/>
            <person name="Kantor R.S."/>
            <person name="Aliaga Goltsman D.S."/>
            <person name="Bik E.M."/>
            <person name="Thomas B.C."/>
            <person name="Banfield J.F."/>
            <person name="Relman D.A."/>
        </authorList>
    </citation>
    <scope>NUCLEOTIDE SEQUENCE [LARGE SCALE GENOMIC DNA]</scope>
    <source>
        <strain evidence="3">DOLJORAL78_47_16</strain>
    </source>
</reference>
<feature type="domain" description="DHHA1" evidence="2">
    <location>
        <begin position="257"/>
        <end position="336"/>
    </location>
</feature>
<sequence length="341" mass="38130">MKRYDILRHIYHIAENADRILITGQGDPDGDSLGAELALYDILIQSREATTSDRIPEIVITNHCPVPDQYAFYPKVDTVIPFEQIPYKAFDAGFVLDSGTDRIGNVLPVLETCQHIINIDHHQSRRKGIETLAWIEPETCSVCEMLFAFFEHPAWHINLTTDIASYLYAGIIYDTGSFRYPKTTSRTLQIAAKLLETGCDFARISEQLFLEKPLSSIRLLQEALNTLQCSASGKVIWSRITQDMLQRAGASLNQDEGIITEYAFTKGTDVAALFKEVSEREIKVSFRAHGALDVGKFAQKMSSHGGGHARAAGCTLREMTIRDAEEYIVAALEQELRAGQK</sequence>
<protein>
    <recommendedName>
        <fullName evidence="5">DHH family phosphoesterase</fullName>
    </recommendedName>
</protein>
<dbReference type="Pfam" id="PF02272">
    <property type="entry name" value="DHHA1"/>
    <property type="match status" value="1"/>
</dbReference>
<dbReference type="PANTHER" id="PTHR47618:SF1">
    <property type="entry name" value="BIFUNCTIONAL OLIGORIBONUCLEASE AND PAP PHOSPHATASE NRNA"/>
    <property type="match status" value="1"/>
</dbReference>
<dbReference type="InterPro" id="IPR051319">
    <property type="entry name" value="Oligoribo/pAp-PDE_c-di-AMP_PDE"/>
</dbReference>
<dbReference type="InterPro" id="IPR038763">
    <property type="entry name" value="DHH_sf"/>
</dbReference>
<dbReference type="GO" id="GO:0003676">
    <property type="term" value="F:nucleic acid binding"/>
    <property type="evidence" value="ECO:0007669"/>
    <property type="project" value="InterPro"/>
</dbReference>
<evidence type="ECO:0000313" key="3">
    <source>
        <dbReference type="EMBL" id="PIE33265.1"/>
    </source>
</evidence>
<evidence type="ECO:0000259" key="2">
    <source>
        <dbReference type="Pfam" id="PF02272"/>
    </source>
</evidence>
<dbReference type="Gene3D" id="3.90.1640.10">
    <property type="entry name" value="inorganic pyrophosphatase (n-terminal core)"/>
    <property type="match status" value="1"/>
</dbReference>
<dbReference type="Proteomes" id="UP000230821">
    <property type="component" value="Unassembled WGS sequence"/>
</dbReference>
<dbReference type="InterPro" id="IPR003156">
    <property type="entry name" value="DHHA1_dom"/>
</dbReference>
<evidence type="ECO:0008006" key="5">
    <source>
        <dbReference type="Google" id="ProtNLM"/>
    </source>
</evidence>
<dbReference type="Pfam" id="PF01368">
    <property type="entry name" value="DHH"/>
    <property type="match status" value="1"/>
</dbReference>
<dbReference type="AlphaFoldDB" id="A0A2G6KC99"/>
<dbReference type="EMBL" id="PDSK01000101">
    <property type="protein sequence ID" value="PIE33265.1"/>
    <property type="molecule type" value="Genomic_DNA"/>
</dbReference>
<dbReference type="Gene3D" id="3.10.310.30">
    <property type="match status" value="1"/>
</dbReference>
<comment type="caution">
    <text evidence="3">The sequence shown here is derived from an EMBL/GenBank/DDBJ whole genome shotgun (WGS) entry which is preliminary data.</text>
</comment>
<evidence type="ECO:0000313" key="4">
    <source>
        <dbReference type="Proteomes" id="UP000230821"/>
    </source>
</evidence>
<organism evidence="3 4">
    <name type="scientific">candidate division KSB3 bacterium</name>
    <dbReference type="NCBI Taxonomy" id="2044937"/>
    <lineage>
        <taxon>Bacteria</taxon>
        <taxon>candidate division KSB3</taxon>
    </lineage>
</organism>
<name>A0A2G6KC99_9BACT</name>
<gene>
    <name evidence="3" type="ORF">CSA56_12395</name>
</gene>
<feature type="domain" description="DDH" evidence="1">
    <location>
        <begin position="19"/>
        <end position="171"/>
    </location>
</feature>
<dbReference type="InterPro" id="IPR001667">
    <property type="entry name" value="DDH_dom"/>
</dbReference>
<accession>A0A2G6KC99</accession>
<dbReference type="PANTHER" id="PTHR47618">
    <property type="entry name" value="BIFUNCTIONAL OLIGORIBONUCLEASE AND PAP PHOSPHATASE NRNA"/>
    <property type="match status" value="1"/>
</dbReference>